<evidence type="ECO:0000313" key="16">
    <source>
        <dbReference type="Proteomes" id="UP000732380"/>
    </source>
</evidence>
<evidence type="ECO:0000256" key="12">
    <source>
        <dbReference type="ARBA" id="ARBA00042762"/>
    </source>
</evidence>
<comment type="subcellular location">
    <subcellularLocation>
        <location evidence="1">Secreted</location>
        <location evidence="1">Cell wall</location>
    </subcellularLocation>
</comment>
<keyword evidence="5 14" id="KW-0732">Signal</keyword>
<feature type="compositionally biased region" description="Low complexity" evidence="13">
    <location>
        <begin position="63"/>
        <end position="87"/>
    </location>
</feature>
<dbReference type="GO" id="GO:0005576">
    <property type="term" value="C:extracellular region"/>
    <property type="evidence" value="ECO:0007669"/>
    <property type="project" value="TreeGrafter"/>
</dbReference>
<keyword evidence="3" id="KW-0134">Cell wall</keyword>
<feature type="compositionally biased region" description="Pro residues" evidence="13">
    <location>
        <begin position="188"/>
        <end position="197"/>
    </location>
</feature>
<dbReference type="SUPFAM" id="SSF101447">
    <property type="entry name" value="Formin homology 2 domain (FH2 domain)"/>
    <property type="match status" value="1"/>
</dbReference>
<dbReference type="GO" id="GO:0009277">
    <property type="term" value="C:fungal-type cell wall"/>
    <property type="evidence" value="ECO:0007669"/>
    <property type="project" value="TreeGrafter"/>
</dbReference>
<evidence type="ECO:0000313" key="15">
    <source>
        <dbReference type="EMBL" id="KAG6116775.1"/>
    </source>
</evidence>
<comment type="function">
    <text evidence="8">Beta-glucosidases are one of a number of cellulolytic enzymes involved in the degradation of cellulosic biomass. Catalyzes the last step releasing glucose from the inhibitory cellobiose.</text>
</comment>
<feature type="compositionally biased region" description="Pro residues" evidence="13">
    <location>
        <begin position="209"/>
        <end position="240"/>
    </location>
</feature>
<keyword evidence="16" id="KW-1185">Reference proteome</keyword>
<keyword evidence="4" id="KW-0964">Secreted</keyword>
<evidence type="ECO:0000256" key="9">
    <source>
        <dbReference type="ARBA" id="ARBA00039284"/>
    </source>
</evidence>
<reference evidence="15 16" key="1">
    <citation type="journal article" date="2020" name="bioRxiv">
        <title>Whole genome comparisons of ergot fungi reveals the divergence and evolution of species within the genus Claviceps are the result of varying mechanisms driving genome evolution and host range expansion.</title>
        <authorList>
            <person name="Wyka S.A."/>
            <person name="Mondo S.J."/>
            <person name="Liu M."/>
            <person name="Dettman J."/>
            <person name="Nalam V."/>
            <person name="Broders K.D."/>
        </authorList>
    </citation>
    <scope>NUCLEOTIDE SEQUENCE [LARGE SCALE GENOMIC DNA]</scope>
    <source>
        <strain evidence="15 16">LM576</strain>
    </source>
</reference>
<evidence type="ECO:0000256" key="4">
    <source>
        <dbReference type="ARBA" id="ARBA00022525"/>
    </source>
</evidence>
<evidence type="ECO:0000256" key="13">
    <source>
        <dbReference type="SAM" id="MobiDB-lite"/>
    </source>
</evidence>
<dbReference type="InterPro" id="IPR050732">
    <property type="entry name" value="Beta-glucan_modifiers"/>
</dbReference>
<feature type="signal peptide" evidence="14">
    <location>
        <begin position="1"/>
        <end position="19"/>
    </location>
</feature>
<dbReference type="Proteomes" id="UP000732380">
    <property type="component" value="Unassembled WGS sequence"/>
</dbReference>
<dbReference type="AlphaFoldDB" id="A0A9P7Q335"/>
<dbReference type="GO" id="GO:0042973">
    <property type="term" value="F:glucan endo-1,3-beta-D-glucosidase activity"/>
    <property type="evidence" value="ECO:0007669"/>
    <property type="project" value="TreeGrafter"/>
</dbReference>
<dbReference type="InterPro" id="IPR017853">
    <property type="entry name" value="GH"/>
</dbReference>
<evidence type="ECO:0000256" key="10">
    <source>
        <dbReference type="ARBA" id="ARBA00041495"/>
    </source>
</evidence>
<feature type="region of interest" description="Disordered" evidence="13">
    <location>
        <begin position="63"/>
        <end position="105"/>
    </location>
</feature>
<proteinExistence type="inferred from homology"/>
<comment type="caution">
    <text evidence="15">The sequence shown here is derived from an EMBL/GenBank/DDBJ whole genome shotgun (WGS) entry which is preliminary data.</text>
</comment>
<feature type="compositionally biased region" description="Low complexity" evidence="13">
    <location>
        <begin position="176"/>
        <end position="187"/>
    </location>
</feature>
<evidence type="ECO:0000256" key="7">
    <source>
        <dbReference type="ARBA" id="ARBA00023295"/>
    </source>
</evidence>
<protein>
    <recommendedName>
        <fullName evidence="9">Probable beta-glucosidase btgE</fullName>
    </recommendedName>
    <alternativeName>
        <fullName evidence="10">Beta-D-glucoside glucohydrolase btgE</fullName>
    </alternativeName>
    <alternativeName>
        <fullName evidence="12">Cellobiase btgE</fullName>
    </alternativeName>
    <alternativeName>
        <fullName evidence="11">Gentiobiase btgE</fullName>
    </alternativeName>
</protein>
<dbReference type="PANTHER" id="PTHR16631:SF24">
    <property type="entry name" value="FAMILY 17 GLUCOSIDASE SCW11-RELATED"/>
    <property type="match status" value="1"/>
</dbReference>
<dbReference type="PANTHER" id="PTHR16631">
    <property type="entry name" value="GLUCAN 1,3-BETA-GLUCOSIDASE"/>
    <property type="match status" value="1"/>
</dbReference>
<feature type="compositionally biased region" description="Low complexity" evidence="13">
    <location>
        <begin position="241"/>
        <end position="251"/>
    </location>
</feature>
<comment type="similarity">
    <text evidence="2">Belongs to the glycosyl hydrolase 17 family.</text>
</comment>
<evidence type="ECO:0000256" key="3">
    <source>
        <dbReference type="ARBA" id="ARBA00022512"/>
    </source>
</evidence>
<dbReference type="EMBL" id="SRQM01000165">
    <property type="protein sequence ID" value="KAG6116775.1"/>
    <property type="molecule type" value="Genomic_DNA"/>
</dbReference>
<sequence>MKGGLVAAALASLASGAAAAHHRHAHDALFKKSNNGTAEICTPECTTVWSTFLGPPTLLPDLPKTTSAVSTTASTSSHTPAPAVPSTTKPPTATGDSPVPPPVAYNCPTPGDYTFPATTITVYQTTSICPPGVTPAPNSNDTVVVPPGIYVAPEIVVHVTVKNFVTYCPFTSKGLPTATPVSTTSHTPVPPPPPPPSSSSAPAKQQTTLPPPPPPPVKSQTPPPPPAAPVKTQPAPPPAPVQSQTTSSPPSGHGLTSDNDHFGITYTPFNPVSGACKSAAEVEADIGTIKNGGFDVVRVYSTDCNTLENVGNACKKHGVGMIVGVFVKASGCDINTPEVKEQVDALAAWAHWDLVRLVVVGNEAIMNGYCSPQQLSALVTSVKSSCGGKYTGPYTISETLNIWLRPDVRSAVCGVVDVTGANIHAFFNAAIPPTMAGVFVKGQIDILSTICPGNEVINLECGYPLGGKPNGLAVPGPSEQAIAIKSIRESCGHKTVFFDFQNSLWKNPSVCECEDKFGLAAVFGMTVSYD</sequence>
<dbReference type="GO" id="GO:0071555">
    <property type="term" value="P:cell wall organization"/>
    <property type="evidence" value="ECO:0007669"/>
    <property type="project" value="TreeGrafter"/>
</dbReference>
<organism evidence="15 16">
    <name type="scientific">Claviceps humidiphila</name>
    <dbReference type="NCBI Taxonomy" id="1294629"/>
    <lineage>
        <taxon>Eukaryota</taxon>
        <taxon>Fungi</taxon>
        <taxon>Dikarya</taxon>
        <taxon>Ascomycota</taxon>
        <taxon>Pezizomycotina</taxon>
        <taxon>Sordariomycetes</taxon>
        <taxon>Hypocreomycetidae</taxon>
        <taxon>Hypocreales</taxon>
        <taxon>Clavicipitaceae</taxon>
        <taxon>Claviceps</taxon>
    </lineage>
</organism>
<dbReference type="GO" id="GO:0009986">
    <property type="term" value="C:cell surface"/>
    <property type="evidence" value="ECO:0007669"/>
    <property type="project" value="TreeGrafter"/>
</dbReference>
<feature type="compositionally biased region" description="Low complexity" evidence="13">
    <location>
        <begin position="198"/>
        <end position="208"/>
    </location>
</feature>
<evidence type="ECO:0000256" key="8">
    <source>
        <dbReference type="ARBA" id="ARBA00024983"/>
    </source>
</evidence>
<accession>A0A9P7Q335</accession>
<name>A0A9P7Q335_9HYPO</name>
<feature type="region of interest" description="Disordered" evidence="13">
    <location>
        <begin position="175"/>
        <end position="262"/>
    </location>
</feature>
<evidence type="ECO:0000256" key="1">
    <source>
        <dbReference type="ARBA" id="ARBA00004191"/>
    </source>
</evidence>
<gene>
    <name evidence="15" type="ORF">E4U13_001616</name>
</gene>
<keyword evidence="6" id="KW-0378">Hydrolase</keyword>
<keyword evidence="7" id="KW-0326">Glycosidase</keyword>
<feature type="chain" id="PRO_5040188402" description="Probable beta-glucosidase btgE" evidence="14">
    <location>
        <begin position="20"/>
        <end position="530"/>
    </location>
</feature>
<evidence type="ECO:0000256" key="11">
    <source>
        <dbReference type="ARBA" id="ARBA00041516"/>
    </source>
</evidence>
<evidence type="ECO:0000256" key="14">
    <source>
        <dbReference type="SAM" id="SignalP"/>
    </source>
</evidence>
<evidence type="ECO:0000256" key="2">
    <source>
        <dbReference type="ARBA" id="ARBA00008773"/>
    </source>
</evidence>
<evidence type="ECO:0000256" key="5">
    <source>
        <dbReference type="ARBA" id="ARBA00022729"/>
    </source>
</evidence>
<dbReference type="SUPFAM" id="SSF51445">
    <property type="entry name" value="(Trans)glycosidases"/>
    <property type="match status" value="1"/>
</dbReference>
<evidence type="ECO:0000256" key="6">
    <source>
        <dbReference type="ARBA" id="ARBA00022801"/>
    </source>
</evidence>